<dbReference type="KEGG" id="wse:WALSEDRAFT_58603"/>
<sequence>MDTASVDEKNKSKIRQWDSSDDNYLKLLSNDSRLYNSISKSSLKQPSVDNYKLSKPKYQWFERPEKDPPLALDSKVKLLYPKDTNNLVDQIRNKLSISPPIRFQKFHYKDAAQVNEELVPIRLDFDQDYLRLKEVFCYNLKEPHITPKLLAISLCHDFGLNEYTAAHHIEKAIIDQLDEWKSNVHEYLNMHGPSTSTNVGLLDQSELNWWNSIKNDSIPDDINVKEELDTNIDQELEEDIRILIKLDIVHPPNHLIDQFEWPLSTSLQEDAPELFATNFALELGLPGEFITSISHNIREQSSFYLKSLSKLNHPIDEKDSLLKIPDEDFRKSFLPQLIDHQLERTPRDAAEFTPKLEPVSSEDLITYEKDLEKDNRRRKRLQKNRKTNSSILTQDREPIKTFRTLPQFPETYISVPHSFLKDQPVVGGNNQNNQQLPTNYPRRAAAAKASLNISTSAQAELADIDNNPEDEDYGGEDSHFDNFNSTMQFNEEENRYVQKPLQIQPFDQSKMAITKRPRFIQEVPTKIDYNPIPRLREGAKMFTTGNNKAMKYGHGIAFKKDLSPGVEVKKLSAATINIYSYFSTENQHENIINGIWHCSNCGVPEMYAIGRRKGPMGDKSLCGECGKYLHKMRKNKPVVYNNDPEYHKGLREQMERENEERNQLQKANAQRYRKEMKASRQAQKVAKEAEQLDFYSNSHKRKQDLDFSDEDDTFEYKRGKRKSIDDDEDDDDYNEGEEEKGLPQTRSQRHRQVQLPPQPSPTSSQSEAFGDTSKTRQSQSTPTWLSEAAKQLRLKYPNDQFIIVEKPSQAGEVQEWRIKCLDCPGKMYTPGPGMTVENFEKHLKNRQHKQKLMARLGITDGLSPLNGPSTSLSPMSHPHQQGLNPLSRPSSSHQTPMQVAMSQAPSQQTDILAAAMQHASSQHDQPAPQQSQGPSQLYNQEQFINIPHDLPSDLSNDLPGDLPNSLDISNIDMDMIGLPSFDFNSQNDDQSQF</sequence>
<dbReference type="GeneID" id="18473036"/>
<feature type="compositionally biased region" description="Polar residues" evidence="6">
    <location>
        <begin position="775"/>
        <end position="784"/>
    </location>
</feature>
<feature type="compositionally biased region" description="Acidic residues" evidence="6">
    <location>
        <begin position="725"/>
        <end position="738"/>
    </location>
</feature>
<dbReference type="OrthoDB" id="515064at2759"/>
<dbReference type="GO" id="GO:0000228">
    <property type="term" value="C:nuclear chromosome"/>
    <property type="evidence" value="ECO:0007669"/>
    <property type="project" value="InterPro"/>
</dbReference>
<proteinExistence type="inferred from homology"/>
<evidence type="ECO:0000256" key="1">
    <source>
        <dbReference type="ARBA" id="ARBA00004123"/>
    </source>
</evidence>
<dbReference type="STRING" id="671144.I4Y718"/>
<evidence type="ECO:0000256" key="2">
    <source>
        <dbReference type="ARBA" id="ARBA00010239"/>
    </source>
</evidence>
<keyword evidence="4" id="KW-0804">Transcription</keyword>
<evidence type="ECO:0000313" key="7">
    <source>
        <dbReference type="EMBL" id="EIM19760.1"/>
    </source>
</evidence>
<dbReference type="EMBL" id="JH668246">
    <property type="protein sequence ID" value="EIM19760.1"/>
    <property type="molecule type" value="Genomic_DNA"/>
</dbReference>
<dbReference type="InParanoid" id="I4Y718"/>
<dbReference type="RefSeq" id="XP_006960268.1">
    <property type="nucleotide sequence ID" value="XM_006960206.1"/>
</dbReference>
<feature type="compositionally biased region" description="Polar residues" evidence="6">
    <location>
        <begin position="866"/>
        <end position="910"/>
    </location>
</feature>
<dbReference type="HOGENOM" id="CLU_301143_0_0_1"/>
<protein>
    <submittedName>
        <fullName evidence="7">SNF5-domain-containing protein</fullName>
    </submittedName>
</protein>
<comment type="subcellular location">
    <subcellularLocation>
        <location evidence="1">Nucleus</location>
    </subcellularLocation>
</comment>
<keyword evidence="3" id="KW-0805">Transcription regulation</keyword>
<comment type="similarity">
    <text evidence="2">Belongs to the SNF5 family.</text>
</comment>
<reference evidence="7 8" key="1">
    <citation type="journal article" date="2012" name="Fungal Genet. Biol.">
        <title>The genome of the xerotolerant mold Wallemia sebi reveals adaptations to osmotic stress and suggests cryptic sexual reproduction.</title>
        <authorList>
            <person name="Padamsee M."/>
            <person name="Kumar T.K.A."/>
            <person name="Riley R."/>
            <person name="Binder M."/>
            <person name="Boyd A."/>
            <person name="Calvo A.M."/>
            <person name="Furukawa K."/>
            <person name="Hesse C."/>
            <person name="Hohmann S."/>
            <person name="James T.Y."/>
            <person name="LaButti K."/>
            <person name="Lapidus A."/>
            <person name="Lindquist E."/>
            <person name="Lucas S."/>
            <person name="Miller K."/>
            <person name="Shantappa S."/>
            <person name="Grigoriev I.V."/>
            <person name="Hibbett D.S."/>
            <person name="McLaughlin D.J."/>
            <person name="Spatafora J.W."/>
            <person name="Aime M.C."/>
        </authorList>
    </citation>
    <scope>NUCLEOTIDE SEQUENCE [LARGE SCALE GENOMIC DNA]</scope>
    <source>
        <strain evidence="8">ATCC MYA-4683 / CBS 633.66</strain>
    </source>
</reference>
<organism evidence="7 8">
    <name type="scientific">Wallemia mellicola (strain ATCC MYA-4683 / CBS 633.66)</name>
    <name type="common">Wallemia sebi (CBS 633.66)</name>
    <dbReference type="NCBI Taxonomy" id="671144"/>
    <lineage>
        <taxon>Eukaryota</taxon>
        <taxon>Fungi</taxon>
        <taxon>Dikarya</taxon>
        <taxon>Basidiomycota</taxon>
        <taxon>Wallemiomycotina</taxon>
        <taxon>Wallemiomycetes</taxon>
        <taxon>Wallemiales</taxon>
        <taxon>Wallemiaceae</taxon>
        <taxon>Wallemia</taxon>
    </lineage>
</organism>
<keyword evidence="8" id="KW-1185">Reference proteome</keyword>
<evidence type="ECO:0000256" key="4">
    <source>
        <dbReference type="ARBA" id="ARBA00023163"/>
    </source>
</evidence>
<dbReference type="PANTHER" id="PTHR10019">
    <property type="entry name" value="SNF5"/>
    <property type="match status" value="1"/>
</dbReference>
<dbReference type="eggNOG" id="KOG1649">
    <property type="taxonomic scope" value="Eukaryota"/>
</dbReference>
<accession>I4Y718</accession>
<feature type="region of interest" description="Disordered" evidence="6">
    <location>
        <begin position="863"/>
        <end position="935"/>
    </location>
</feature>
<feature type="region of interest" description="Disordered" evidence="6">
    <location>
        <begin position="375"/>
        <end position="395"/>
    </location>
</feature>
<feature type="compositionally biased region" description="Low complexity" evidence="6">
    <location>
        <begin position="925"/>
        <end position="935"/>
    </location>
</feature>
<feature type="compositionally biased region" description="Basic and acidic residues" evidence="6">
    <location>
        <begin position="652"/>
        <end position="663"/>
    </location>
</feature>
<dbReference type="InterPro" id="IPR006939">
    <property type="entry name" value="SNF5"/>
</dbReference>
<dbReference type="OMA" id="PEIFASH"/>
<feature type="region of interest" description="Disordered" evidence="6">
    <location>
        <begin position="652"/>
        <end position="784"/>
    </location>
</feature>
<name>I4Y718_WALMC</name>
<dbReference type="AlphaFoldDB" id="I4Y718"/>
<dbReference type="Proteomes" id="UP000005242">
    <property type="component" value="Unassembled WGS sequence"/>
</dbReference>
<dbReference type="FunCoup" id="I4Y718">
    <property type="interactions" value="154"/>
</dbReference>
<evidence type="ECO:0000256" key="6">
    <source>
        <dbReference type="SAM" id="MobiDB-lite"/>
    </source>
</evidence>
<gene>
    <name evidence="7" type="ORF">WALSEDRAFT_58603</name>
</gene>
<dbReference type="Pfam" id="PF04855">
    <property type="entry name" value="SNF5"/>
    <property type="match status" value="1"/>
</dbReference>
<evidence type="ECO:0000313" key="8">
    <source>
        <dbReference type="Proteomes" id="UP000005242"/>
    </source>
</evidence>
<keyword evidence="5" id="KW-0539">Nucleus</keyword>
<feature type="compositionally biased region" description="Basic residues" evidence="6">
    <location>
        <begin position="376"/>
        <end position="386"/>
    </location>
</feature>
<dbReference type="GO" id="GO:0006338">
    <property type="term" value="P:chromatin remodeling"/>
    <property type="evidence" value="ECO:0007669"/>
    <property type="project" value="InterPro"/>
</dbReference>
<evidence type="ECO:0000256" key="3">
    <source>
        <dbReference type="ARBA" id="ARBA00023015"/>
    </source>
</evidence>
<evidence type="ECO:0000256" key="5">
    <source>
        <dbReference type="ARBA" id="ARBA00023242"/>
    </source>
</evidence>